<dbReference type="EMBL" id="CM047945">
    <property type="protein sequence ID" value="KAI9898330.1"/>
    <property type="molecule type" value="Genomic_DNA"/>
</dbReference>
<reference evidence="1" key="1">
    <citation type="submission" date="2022-10" db="EMBL/GenBank/DDBJ databases">
        <title>Complete Genome of Trichothecium roseum strain YXFP-22015, a Plant Pathogen Isolated from Citrus.</title>
        <authorList>
            <person name="Wang Y."/>
            <person name="Zhu L."/>
        </authorList>
    </citation>
    <scope>NUCLEOTIDE SEQUENCE</scope>
    <source>
        <strain evidence="1">YXFP-22015</strain>
    </source>
</reference>
<keyword evidence="2" id="KW-1185">Reference proteome</keyword>
<protein>
    <submittedName>
        <fullName evidence="1">Uncharacterized protein</fullName>
    </submittedName>
</protein>
<gene>
    <name evidence="1" type="ORF">N3K66_006690</name>
</gene>
<proteinExistence type="predicted"/>
<comment type="caution">
    <text evidence="1">The sequence shown here is derived from an EMBL/GenBank/DDBJ whole genome shotgun (WGS) entry which is preliminary data.</text>
</comment>
<evidence type="ECO:0000313" key="1">
    <source>
        <dbReference type="EMBL" id="KAI9898330.1"/>
    </source>
</evidence>
<accession>A0ACC0UXR4</accession>
<dbReference type="Proteomes" id="UP001163324">
    <property type="component" value="Chromosome 6"/>
</dbReference>
<sequence>MLLKSFLFGALAATAAAKSAVIDLIPSNFDDVVLKSGKPTLVEFFAPWCGHCKKLAPVWEELAQTFESVKDKVQIAKVDADAEKELGKRFGIQGFPTLKFFDGKSDKPLDYKSGRDLESLTSYITEHTGVKPKKKQELPSEVEMLNDSTFSSAIGGDKNVLVAFTAPWCGHCKNLAPIWETVARDFANDENVLIAKVDADAPNGKASAKKYDVTSYPTIKWFNAGSEDAVAYEGGRQEKDFIDWVNSKAGTHRVPGGDLDIAAGTVESLDALVAKISGASTAADLAAEVKTQAESLKDTAQYKYAEYYVRVFDKLNSNSDFVSKELTRLDGILKKGGLAPAKRDEIQSKTNVLRKFAEKLGEKVADAKDEL</sequence>
<name>A0ACC0UXR4_9HYPO</name>
<evidence type="ECO:0000313" key="2">
    <source>
        <dbReference type="Proteomes" id="UP001163324"/>
    </source>
</evidence>
<organism evidence="1 2">
    <name type="scientific">Trichothecium roseum</name>
    <dbReference type="NCBI Taxonomy" id="47278"/>
    <lineage>
        <taxon>Eukaryota</taxon>
        <taxon>Fungi</taxon>
        <taxon>Dikarya</taxon>
        <taxon>Ascomycota</taxon>
        <taxon>Pezizomycotina</taxon>
        <taxon>Sordariomycetes</taxon>
        <taxon>Hypocreomycetidae</taxon>
        <taxon>Hypocreales</taxon>
        <taxon>Hypocreales incertae sedis</taxon>
        <taxon>Trichothecium</taxon>
    </lineage>
</organism>